<name>A0A840N7N5_9PSEU</name>
<organism evidence="2 3">
    <name type="scientific">Saccharopolyspora gloriosae</name>
    <dbReference type="NCBI Taxonomy" id="455344"/>
    <lineage>
        <taxon>Bacteria</taxon>
        <taxon>Bacillati</taxon>
        <taxon>Actinomycetota</taxon>
        <taxon>Actinomycetes</taxon>
        <taxon>Pseudonocardiales</taxon>
        <taxon>Pseudonocardiaceae</taxon>
        <taxon>Saccharopolyspora</taxon>
    </lineage>
</organism>
<dbReference type="SUPFAM" id="SSF56235">
    <property type="entry name" value="N-terminal nucleophile aminohydrolases (Ntn hydrolases)"/>
    <property type="match status" value="1"/>
</dbReference>
<dbReference type="InterPro" id="IPR029055">
    <property type="entry name" value="Ntn_hydrolases_N"/>
</dbReference>
<comment type="caution">
    <text evidence="2">The sequence shown here is derived from an EMBL/GenBank/DDBJ whole genome shotgun (WGS) entry which is preliminary data.</text>
</comment>
<evidence type="ECO:0008006" key="4">
    <source>
        <dbReference type="Google" id="ProtNLM"/>
    </source>
</evidence>
<evidence type="ECO:0000313" key="3">
    <source>
        <dbReference type="Proteomes" id="UP000580474"/>
    </source>
</evidence>
<evidence type="ECO:0000256" key="1">
    <source>
        <dbReference type="SAM" id="MobiDB-lite"/>
    </source>
</evidence>
<protein>
    <recommendedName>
        <fullName evidence="4">Glutamine amidotransferase type-2 domain-containing protein</fullName>
    </recommendedName>
</protein>
<keyword evidence="3" id="KW-1185">Reference proteome</keyword>
<gene>
    <name evidence="2" type="ORF">BJ969_001078</name>
</gene>
<dbReference type="EMBL" id="JACHIV010000001">
    <property type="protein sequence ID" value="MBB5067990.1"/>
    <property type="molecule type" value="Genomic_DNA"/>
</dbReference>
<dbReference type="Proteomes" id="UP000580474">
    <property type="component" value="Unassembled WGS sequence"/>
</dbReference>
<accession>A0A840N7N5</accession>
<proteinExistence type="predicted"/>
<sequence>MFTAIDGGPGLREWEPATATTVADLRTSRLRIVKTPGAFDTMPSAGSADENDGPPADLAADLNRAAIVLGHTRFRTQGATAALEHTSPLLVDSVVGTHNGDVDVDTLPAPPPRTRPKFDTELLLAALSDAGGDRAAICDLLTGMVGRTALVWADLRDPMHLHLARAALSPLAVARDQFGRLHWASNPGWLRTHLPAVGLRPTGLRMLREGTVETYDLRGGVPESVWRADFVPTTRESDLRKRHSVALLGYTDRDRAADDALLRRRVLSSSA</sequence>
<evidence type="ECO:0000313" key="2">
    <source>
        <dbReference type="EMBL" id="MBB5067990.1"/>
    </source>
</evidence>
<feature type="region of interest" description="Disordered" evidence="1">
    <location>
        <begin position="37"/>
        <end position="56"/>
    </location>
</feature>
<dbReference type="AlphaFoldDB" id="A0A840N7N5"/>
<dbReference type="Pfam" id="PF13522">
    <property type="entry name" value="GATase_6"/>
    <property type="match status" value="1"/>
</dbReference>
<dbReference type="RefSeq" id="WP_221315714.1">
    <property type="nucleotide sequence ID" value="NZ_JACHIV010000001.1"/>
</dbReference>
<dbReference type="Gene3D" id="3.60.20.10">
    <property type="entry name" value="Glutamine Phosphoribosylpyrophosphate, subunit 1, domain 1"/>
    <property type="match status" value="1"/>
</dbReference>
<reference evidence="2 3" key="1">
    <citation type="submission" date="2020-08" db="EMBL/GenBank/DDBJ databases">
        <title>Sequencing the genomes of 1000 actinobacteria strains.</title>
        <authorList>
            <person name="Klenk H.-P."/>
        </authorList>
    </citation>
    <scope>NUCLEOTIDE SEQUENCE [LARGE SCALE GENOMIC DNA]</scope>
    <source>
        <strain evidence="2 3">DSM 45582</strain>
    </source>
</reference>